<dbReference type="Pfam" id="PF00155">
    <property type="entry name" value="Aminotran_1_2"/>
    <property type="match status" value="1"/>
</dbReference>
<dbReference type="InterPro" id="IPR051446">
    <property type="entry name" value="HTH_trans_reg/aminotransferase"/>
</dbReference>
<dbReference type="Pfam" id="PF00392">
    <property type="entry name" value="GntR"/>
    <property type="match status" value="1"/>
</dbReference>
<gene>
    <name evidence="5" type="primary">ptsJ</name>
    <name evidence="5" type="ORF">J1786_01895</name>
</gene>
<dbReference type="InterPro" id="IPR004839">
    <property type="entry name" value="Aminotransferase_I/II_large"/>
</dbReference>
<reference evidence="5 6" key="1">
    <citation type="submission" date="2021-03" db="EMBL/GenBank/DDBJ databases">
        <title>Five novel Rahnella species.</title>
        <authorList>
            <person name="Brady C."/>
            <person name="Asselin J."/>
            <person name="Beer S."/>
            <person name="Bruberg M.B."/>
            <person name="Crampton B."/>
            <person name="Venter S."/>
            <person name="Arnold D."/>
            <person name="Denman S."/>
        </authorList>
    </citation>
    <scope>NUCLEOTIDE SEQUENCE [LARGE SCALE GENOMIC DNA]</scope>
    <source>
        <strain evidence="5 6">L72c</strain>
    </source>
</reference>
<dbReference type="PROSITE" id="PS50949">
    <property type="entry name" value="HTH_GNTR"/>
    <property type="match status" value="1"/>
</dbReference>
<protein>
    <submittedName>
        <fullName evidence="5">Transcriptional regulator PtsJ</fullName>
    </submittedName>
</protein>
<dbReference type="SMART" id="SM00345">
    <property type="entry name" value="HTH_GNTR"/>
    <property type="match status" value="1"/>
</dbReference>
<dbReference type="EMBL" id="JAFMOU010000054">
    <property type="protein sequence ID" value="MBU9833589.1"/>
    <property type="molecule type" value="Genomic_DNA"/>
</dbReference>
<feature type="domain" description="HTH gntR-type" evidence="4">
    <location>
        <begin position="5"/>
        <end position="73"/>
    </location>
</feature>
<evidence type="ECO:0000256" key="1">
    <source>
        <dbReference type="ARBA" id="ARBA00023015"/>
    </source>
</evidence>
<name>A0ABS6KVF9_9GAMM</name>
<dbReference type="CDD" id="cd07377">
    <property type="entry name" value="WHTH_GntR"/>
    <property type="match status" value="1"/>
</dbReference>
<evidence type="ECO:0000313" key="6">
    <source>
        <dbReference type="Proteomes" id="UP000699865"/>
    </source>
</evidence>
<evidence type="ECO:0000256" key="2">
    <source>
        <dbReference type="ARBA" id="ARBA00023125"/>
    </source>
</evidence>
<proteinExistence type="predicted"/>
<dbReference type="NCBIfam" id="NF012025">
    <property type="entry name" value="PRK15481.1"/>
    <property type="match status" value="1"/>
</dbReference>
<comment type="caution">
    <text evidence="5">The sequence shown here is derived from an EMBL/GenBank/DDBJ whole genome shotgun (WGS) entry which is preliminary data.</text>
</comment>
<sequence length="430" mass="46733">MKLTGKTASEIFDKVRTLIQSGELKPGEALPPVRELAVSLEVNRNTVAAAYKRLTDAGFAVSQGRNGTVIRGFAFQAVAMEGSPPDLAVRDLASGNPCATFLPEVSPVRMRPGLYGERAVSEEMETLGRRWMDADVPGSYQLNLTSGAVDAVERLLNCYLIAGDRVAVEDPCFLSSISTLMHNRLQAAGVPVDEEGMQEGPLAECLASGVQAVIITPRAHNPTGFGLSAQRAQRIRAVLADYPQVLVIVDDHFSLLSTQAYQHIIPETTRHWALIRSTSKFLGPDMRLAFVASDEETSLRLQQRLNAGTNWVSHIIQNVTAAVMMSADFSSHLETIRETYRARRQALTDLLRCHGLQVSDRHDGLNVWVPLDCDSSGIVMQLALKGWLVRGGEVFGLFHPAHGVRITVSDLEPAEAGSFTLSLAGLLPSL</sequence>
<keyword evidence="2" id="KW-0238">DNA-binding</keyword>
<dbReference type="Proteomes" id="UP000699865">
    <property type="component" value="Unassembled WGS sequence"/>
</dbReference>
<keyword evidence="1" id="KW-0805">Transcription regulation</keyword>
<dbReference type="RefSeq" id="WP_217137529.1">
    <property type="nucleotide sequence ID" value="NZ_JAFMOU010000054.1"/>
</dbReference>
<dbReference type="InterPro" id="IPR000524">
    <property type="entry name" value="Tscrpt_reg_HTH_GntR"/>
</dbReference>
<keyword evidence="3" id="KW-0804">Transcription</keyword>
<dbReference type="PANTHER" id="PTHR46577:SF1">
    <property type="entry name" value="HTH-TYPE TRANSCRIPTIONAL REGULATORY PROTEIN GABR"/>
    <property type="match status" value="1"/>
</dbReference>
<dbReference type="PANTHER" id="PTHR46577">
    <property type="entry name" value="HTH-TYPE TRANSCRIPTIONAL REGULATORY PROTEIN GABR"/>
    <property type="match status" value="1"/>
</dbReference>
<dbReference type="CDD" id="cd00609">
    <property type="entry name" value="AAT_like"/>
    <property type="match status" value="1"/>
</dbReference>
<evidence type="ECO:0000256" key="3">
    <source>
        <dbReference type="ARBA" id="ARBA00023163"/>
    </source>
</evidence>
<evidence type="ECO:0000313" key="5">
    <source>
        <dbReference type="EMBL" id="MBU9833589.1"/>
    </source>
</evidence>
<evidence type="ECO:0000259" key="4">
    <source>
        <dbReference type="PROSITE" id="PS50949"/>
    </source>
</evidence>
<keyword evidence="6" id="KW-1185">Reference proteome</keyword>
<organism evidence="5 6">
    <name type="scientific">Rahnella perminowiae</name>
    <dbReference type="NCBI Taxonomy" id="2816244"/>
    <lineage>
        <taxon>Bacteria</taxon>
        <taxon>Pseudomonadati</taxon>
        <taxon>Pseudomonadota</taxon>
        <taxon>Gammaproteobacteria</taxon>
        <taxon>Enterobacterales</taxon>
        <taxon>Yersiniaceae</taxon>
        <taxon>Rahnella</taxon>
    </lineage>
</organism>
<accession>A0ABS6KVF9</accession>